<keyword evidence="1" id="KW-0813">Transport</keyword>
<accession>A0A4P5P5P3</accession>
<dbReference type="InterPro" id="IPR037225">
    <property type="entry name" value="Nuo51_FMN-bd_sf"/>
</dbReference>
<dbReference type="InterPro" id="IPR010208">
    <property type="entry name" value="Ion_transpt_RnfC/RsxC"/>
</dbReference>
<dbReference type="Pfam" id="PF13375">
    <property type="entry name" value="RnfC_N"/>
    <property type="match status" value="1"/>
</dbReference>
<keyword evidence="4" id="KW-0677">Repeat</keyword>
<evidence type="ECO:0000256" key="1">
    <source>
        <dbReference type="ARBA" id="ARBA00022448"/>
    </source>
</evidence>
<evidence type="ECO:0000259" key="8">
    <source>
        <dbReference type="Pfam" id="PF01512"/>
    </source>
</evidence>
<dbReference type="InterPro" id="IPR026902">
    <property type="entry name" value="RnfC_N"/>
</dbReference>
<dbReference type="PANTHER" id="PTHR43034">
    <property type="entry name" value="ION-TRANSLOCATING OXIDOREDUCTASE COMPLEX SUBUNIT C"/>
    <property type="match status" value="1"/>
</dbReference>
<dbReference type="NCBIfam" id="TIGR04481">
    <property type="entry name" value="PR_assoc_PrdC"/>
    <property type="match status" value="1"/>
</dbReference>
<dbReference type="PANTHER" id="PTHR43034:SF2">
    <property type="entry name" value="ION-TRANSLOCATING OXIDOREDUCTASE COMPLEX SUBUNIT C"/>
    <property type="match status" value="1"/>
</dbReference>
<keyword evidence="3" id="KW-0479">Metal-binding</keyword>
<dbReference type="Gene3D" id="3.40.50.11540">
    <property type="entry name" value="NADH-ubiquinone oxidoreductase 51kDa subunit"/>
    <property type="match status" value="1"/>
</dbReference>
<keyword evidence="2" id="KW-0004">4Fe-4S</keyword>
<dbReference type="InterPro" id="IPR031001">
    <property type="entry name" value="PR_assoc_PrdC"/>
</dbReference>
<feature type="domain" description="NADH-ubiquinone oxidoreductase 51kDa subunit FMN-binding" evidence="8">
    <location>
        <begin position="84"/>
        <end position="227"/>
    </location>
</feature>
<evidence type="ECO:0000256" key="4">
    <source>
        <dbReference type="ARBA" id="ARBA00022737"/>
    </source>
</evidence>
<evidence type="ECO:0000256" key="3">
    <source>
        <dbReference type="ARBA" id="ARBA00022723"/>
    </source>
</evidence>
<dbReference type="GO" id="GO:0046872">
    <property type="term" value="F:metal ion binding"/>
    <property type="evidence" value="ECO:0007669"/>
    <property type="project" value="UniProtKB-KW"/>
</dbReference>
<reference evidence="11" key="1">
    <citation type="submission" date="2019-02" db="EMBL/GenBank/DDBJ databases">
        <title>Draft genome sequence of Enterococcus sp. Gos25-1.</title>
        <authorList>
            <person name="Tanaka N."/>
            <person name="Shiwa Y."/>
            <person name="Fujita N."/>
        </authorList>
    </citation>
    <scope>NUCLEOTIDE SEQUENCE [LARGE SCALE GENOMIC DNA]</scope>
    <source>
        <strain evidence="11">Gos25-1</strain>
    </source>
</reference>
<keyword evidence="11" id="KW-1185">Reference proteome</keyword>
<dbReference type="SUPFAM" id="SSF142984">
    <property type="entry name" value="Nqo1 middle domain-like"/>
    <property type="match status" value="1"/>
</dbReference>
<dbReference type="OrthoDB" id="9767754at2"/>
<name>A0A4P5P5P3_9ENTE</name>
<dbReference type="InterPro" id="IPR011538">
    <property type="entry name" value="Nuo51_FMN-bd"/>
</dbReference>
<keyword evidence="7" id="KW-0411">Iron-sulfur</keyword>
<protein>
    <submittedName>
        <fullName evidence="10">Proline reductase-associated electron transfer protein PrdC</fullName>
    </submittedName>
</protein>
<evidence type="ECO:0000256" key="2">
    <source>
        <dbReference type="ARBA" id="ARBA00022485"/>
    </source>
</evidence>
<evidence type="ECO:0000256" key="6">
    <source>
        <dbReference type="ARBA" id="ARBA00023004"/>
    </source>
</evidence>
<keyword evidence="6" id="KW-0408">Iron</keyword>
<evidence type="ECO:0000256" key="7">
    <source>
        <dbReference type="ARBA" id="ARBA00023014"/>
    </source>
</evidence>
<keyword evidence="5" id="KW-0249">Electron transport</keyword>
<dbReference type="AlphaFoldDB" id="A0A4P5P5P3"/>
<dbReference type="SUPFAM" id="SSF142019">
    <property type="entry name" value="Nqo1 FMN-binding domain-like"/>
    <property type="match status" value="1"/>
</dbReference>
<organism evidence="10 11">
    <name type="scientific">Enterococcus florum</name>
    <dbReference type="NCBI Taxonomy" id="2480627"/>
    <lineage>
        <taxon>Bacteria</taxon>
        <taxon>Bacillati</taxon>
        <taxon>Bacillota</taxon>
        <taxon>Bacilli</taxon>
        <taxon>Lactobacillales</taxon>
        <taxon>Enterococcaceae</taxon>
        <taxon>Enterococcus</taxon>
    </lineage>
</organism>
<dbReference type="GO" id="GO:0009055">
    <property type="term" value="F:electron transfer activity"/>
    <property type="evidence" value="ECO:0007669"/>
    <property type="project" value="InterPro"/>
</dbReference>
<sequence length="391" mass="42042">MTQILIPLKQHVGAPCRGVVKAGEDVKRGQLIAEPNGLGAKIHASFSGKVVDVSEENVVLTIDEEQDFSSYVPIPETESMEQAVEEAGVVGAGGAGFPTFLKLACEIPNGMFIANGAECEALLAHNVKQMSEQIDQLIRGVKYCMEMTKAPKGVIAVKGKHRQLVMRLIKATEAEKAISVYQLPDIYPAGDERMIIREVMEIVLEPGQIPTEVGAVVDNVETIKRIVEAIEDRKPFIDKDLTVSGRVKQKETVFVDVPIGTPVKTLINNVGGYVEPHGEIVIGGPMTGRSGEETTPITKTSGGVLVAMPFPQEKRKVGLLICECGGSAERMTEIVNNMGAEVVASERCKRMVEVNGRYRCALPGICPGQAKTVMSLKKQGAEVVMTGSCSD</sequence>
<dbReference type="Pfam" id="PF01512">
    <property type="entry name" value="Complex1_51K"/>
    <property type="match status" value="1"/>
</dbReference>
<dbReference type="GO" id="GO:0051539">
    <property type="term" value="F:4 iron, 4 sulfur cluster binding"/>
    <property type="evidence" value="ECO:0007669"/>
    <property type="project" value="UniProtKB-KW"/>
</dbReference>
<evidence type="ECO:0000256" key="5">
    <source>
        <dbReference type="ARBA" id="ARBA00022982"/>
    </source>
</evidence>
<feature type="domain" description="RnfC Barrel sandwich hybrid" evidence="9">
    <location>
        <begin position="3"/>
        <end position="58"/>
    </location>
</feature>
<gene>
    <name evidence="10" type="primary">prdC</name>
    <name evidence="10" type="ORF">NRIC_09010</name>
</gene>
<proteinExistence type="predicted"/>
<comment type="caution">
    <text evidence="10">The sequence shown here is derived from an EMBL/GenBank/DDBJ whole genome shotgun (WGS) entry which is preliminary data.</text>
</comment>
<dbReference type="GO" id="GO:0016020">
    <property type="term" value="C:membrane"/>
    <property type="evidence" value="ECO:0007669"/>
    <property type="project" value="InterPro"/>
</dbReference>
<evidence type="ECO:0000313" key="10">
    <source>
        <dbReference type="EMBL" id="GCF93010.1"/>
    </source>
</evidence>
<evidence type="ECO:0000259" key="9">
    <source>
        <dbReference type="Pfam" id="PF13375"/>
    </source>
</evidence>
<dbReference type="EMBL" id="BJCC01000008">
    <property type="protein sequence ID" value="GCF93010.1"/>
    <property type="molecule type" value="Genomic_DNA"/>
</dbReference>
<dbReference type="Proteomes" id="UP000290567">
    <property type="component" value="Unassembled WGS sequence"/>
</dbReference>
<evidence type="ECO:0000313" key="11">
    <source>
        <dbReference type="Proteomes" id="UP000290567"/>
    </source>
</evidence>